<dbReference type="PANTHER" id="PTHR14139">
    <property type="entry name" value="CALSYNTENIN"/>
    <property type="match status" value="1"/>
</dbReference>
<gene>
    <name evidence="2" type="primary">CLSTN1</name>
</gene>
<protein>
    <submittedName>
        <fullName evidence="2">Calsyntenin 1</fullName>
    </submittedName>
</protein>
<dbReference type="InterPro" id="IPR013320">
    <property type="entry name" value="ConA-like_dom_sf"/>
</dbReference>
<dbReference type="GO" id="GO:0045211">
    <property type="term" value="C:postsynaptic membrane"/>
    <property type="evidence" value="ECO:0007669"/>
    <property type="project" value="TreeGrafter"/>
</dbReference>
<sequence>DLVLPAGRSRKQTPTPKTPKTDMSRHRYSLYVHNCRLVFLFRQDPSEGQSYKPAEFHWRLNQVCDQEWHHYILNVEFPAATLYVDGVSFDPFPVTEDYPLHPSRIESQLVVGACWQGRLCKAFSLIGILRKWMLRLILRKQVLYQYFCIVILPFKKKNIP</sequence>
<dbReference type="GeneTree" id="ENSGT00950000183086"/>
<accession>A0A8C5WS97</accession>
<feature type="region of interest" description="Disordered" evidence="1">
    <location>
        <begin position="1"/>
        <end position="22"/>
    </location>
</feature>
<dbReference type="GO" id="GO:0050806">
    <property type="term" value="P:positive regulation of synaptic transmission"/>
    <property type="evidence" value="ECO:0007669"/>
    <property type="project" value="TreeGrafter"/>
</dbReference>
<dbReference type="Proteomes" id="UP000694406">
    <property type="component" value="Unplaced"/>
</dbReference>
<evidence type="ECO:0000313" key="3">
    <source>
        <dbReference type="Proteomes" id="UP000694406"/>
    </source>
</evidence>
<organism evidence="2 3">
    <name type="scientific">Laticauda laticaudata</name>
    <name type="common">Blue-ringed sea krait</name>
    <name type="synonym">Blue-lipped sea krait</name>
    <dbReference type="NCBI Taxonomy" id="8630"/>
    <lineage>
        <taxon>Eukaryota</taxon>
        <taxon>Metazoa</taxon>
        <taxon>Chordata</taxon>
        <taxon>Craniata</taxon>
        <taxon>Vertebrata</taxon>
        <taxon>Euteleostomi</taxon>
        <taxon>Lepidosauria</taxon>
        <taxon>Squamata</taxon>
        <taxon>Bifurcata</taxon>
        <taxon>Unidentata</taxon>
        <taxon>Episquamata</taxon>
        <taxon>Toxicofera</taxon>
        <taxon>Serpentes</taxon>
        <taxon>Colubroidea</taxon>
        <taxon>Elapidae</taxon>
        <taxon>Laticaudinae</taxon>
        <taxon>Laticauda</taxon>
    </lineage>
</organism>
<dbReference type="SUPFAM" id="SSF49899">
    <property type="entry name" value="Concanavalin A-like lectins/glucanases"/>
    <property type="match status" value="1"/>
</dbReference>
<dbReference type="GO" id="GO:0009986">
    <property type="term" value="C:cell surface"/>
    <property type="evidence" value="ECO:0007669"/>
    <property type="project" value="TreeGrafter"/>
</dbReference>
<reference evidence="2" key="1">
    <citation type="submission" date="2025-08" db="UniProtKB">
        <authorList>
            <consortium name="Ensembl"/>
        </authorList>
    </citation>
    <scope>IDENTIFICATION</scope>
</reference>
<dbReference type="GO" id="GO:0051965">
    <property type="term" value="P:positive regulation of synapse assembly"/>
    <property type="evidence" value="ECO:0007669"/>
    <property type="project" value="TreeGrafter"/>
</dbReference>
<dbReference type="PANTHER" id="PTHR14139:SF4">
    <property type="entry name" value="CALSYNTENIN-1"/>
    <property type="match status" value="1"/>
</dbReference>
<evidence type="ECO:0000313" key="2">
    <source>
        <dbReference type="Ensembl" id="ENSLLTP00000010065.1"/>
    </source>
</evidence>
<dbReference type="Ensembl" id="ENSLLTT00000010440.1">
    <property type="protein sequence ID" value="ENSLLTP00000010065.1"/>
    <property type="gene ID" value="ENSLLTG00000007428.1"/>
</dbReference>
<name>A0A8C5WS97_LATLA</name>
<evidence type="ECO:0000256" key="1">
    <source>
        <dbReference type="SAM" id="MobiDB-lite"/>
    </source>
</evidence>
<keyword evidence="3" id="KW-1185">Reference proteome</keyword>
<reference evidence="2" key="2">
    <citation type="submission" date="2025-09" db="UniProtKB">
        <authorList>
            <consortium name="Ensembl"/>
        </authorList>
    </citation>
    <scope>IDENTIFICATION</scope>
</reference>
<proteinExistence type="predicted"/>
<dbReference type="AlphaFoldDB" id="A0A8C5WS97"/>